<comment type="function">
    <text evidence="17">Catalyzes the conversion of 3-deoxy-D-arabino-heptulosonate 7-phosphate (DAHP) to dehydroquinate (DHQ).</text>
</comment>
<evidence type="ECO:0000256" key="3">
    <source>
        <dbReference type="ARBA" id="ARBA00004496"/>
    </source>
</evidence>
<feature type="binding site" evidence="17">
    <location>
        <begin position="69"/>
        <end position="74"/>
    </location>
    <ligand>
        <name>NAD(+)</name>
        <dbReference type="ChEBI" id="CHEBI:57540"/>
    </ligand>
</feature>
<dbReference type="InterPro" id="IPR016037">
    <property type="entry name" value="DHQ_synth_AroB"/>
</dbReference>
<keyword evidence="9 17" id="KW-0028">Amino-acid biosynthesis</keyword>
<comment type="catalytic activity">
    <reaction evidence="1 17">
        <text>7-phospho-2-dehydro-3-deoxy-D-arabino-heptonate = 3-dehydroquinate + phosphate</text>
        <dbReference type="Rhea" id="RHEA:21968"/>
        <dbReference type="ChEBI" id="CHEBI:32364"/>
        <dbReference type="ChEBI" id="CHEBI:43474"/>
        <dbReference type="ChEBI" id="CHEBI:58394"/>
        <dbReference type="EC" id="4.2.3.4"/>
    </reaction>
</comment>
<keyword evidence="8 17" id="KW-0963">Cytoplasm</keyword>
<evidence type="ECO:0000256" key="15">
    <source>
        <dbReference type="ARBA" id="ARBA00023239"/>
    </source>
</evidence>
<feature type="binding site" evidence="17">
    <location>
        <begin position="103"/>
        <end position="107"/>
    </location>
    <ligand>
        <name>NAD(+)</name>
        <dbReference type="ChEBI" id="CHEBI:57540"/>
    </ligand>
</feature>
<dbReference type="GO" id="GO:0046872">
    <property type="term" value="F:metal ion binding"/>
    <property type="evidence" value="ECO:0007669"/>
    <property type="project" value="UniProtKB-KW"/>
</dbReference>
<evidence type="ECO:0000256" key="16">
    <source>
        <dbReference type="ARBA" id="ARBA00023285"/>
    </source>
</evidence>
<evidence type="ECO:0000313" key="21">
    <source>
        <dbReference type="Proteomes" id="UP000019494"/>
    </source>
</evidence>
<comment type="subcellular location">
    <subcellularLocation>
        <location evidence="3 17">Cytoplasm</location>
    </subcellularLocation>
</comment>
<keyword evidence="13 17" id="KW-0520">NAD</keyword>
<proteinExistence type="inferred from homology"/>
<keyword evidence="14 17" id="KW-0057">Aromatic amino acid biosynthesis</keyword>
<keyword evidence="12 17" id="KW-0862">Zinc</keyword>
<dbReference type="FunFam" id="3.40.50.1970:FF:000012">
    <property type="entry name" value="3-dehydroquinate synthase"/>
    <property type="match status" value="1"/>
</dbReference>
<evidence type="ECO:0000256" key="7">
    <source>
        <dbReference type="ARBA" id="ARBA00017684"/>
    </source>
</evidence>
<dbReference type="AlphaFoldDB" id="W9GMW6"/>
<evidence type="ECO:0000259" key="18">
    <source>
        <dbReference type="Pfam" id="PF01761"/>
    </source>
</evidence>
<evidence type="ECO:0000256" key="2">
    <source>
        <dbReference type="ARBA" id="ARBA00001911"/>
    </source>
</evidence>
<evidence type="ECO:0000256" key="8">
    <source>
        <dbReference type="ARBA" id="ARBA00022490"/>
    </source>
</evidence>
<evidence type="ECO:0000256" key="13">
    <source>
        <dbReference type="ARBA" id="ARBA00023027"/>
    </source>
</evidence>
<comment type="caution">
    <text evidence="17">Lacks conserved residue(s) required for the propagation of feature annotation.</text>
</comment>
<dbReference type="GO" id="GO:0000166">
    <property type="term" value="F:nucleotide binding"/>
    <property type="evidence" value="ECO:0007669"/>
    <property type="project" value="UniProtKB-KW"/>
</dbReference>
<keyword evidence="16 17" id="KW-0170">Cobalt</keyword>
<comment type="caution">
    <text evidence="20">The sequence shown here is derived from an EMBL/GenBank/DDBJ whole genome shotgun (WGS) entry which is preliminary data.</text>
</comment>
<evidence type="ECO:0000256" key="5">
    <source>
        <dbReference type="ARBA" id="ARBA00005412"/>
    </source>
</evidence>
<dbReference type="InterPro" id="IPR056179">
    <property type="entry name" value="DHQS_C"/>
</dbReference>
<dbReference type="HAMAP" id="MF_00110">
    <property type="entry name" value="DHQ_synthase"/>
    <property type="match status" value="1"/>
</dbReference>
<dbReference type="CDD" id="cd08195">
    <property type="entry name" value="DHQS"/>
    <property type="match status" value="1"/>
</dbReference>
<dbReference type="PIRSF" id="PIRSF001455">
    <property type="entry name" value="DHQ_synth"/>
    <property type="match status" value="1"/>
</dbReference>
<dbReference type="OrthoDB" id="9806583at2"/>
<comment type="pathway">
    <text evidence="4 17">Metabolic intermediate biosynthesis; chorismate biosynthesis; chorismate from D-erythrose 4-phosphate and phosphoenolpyruvate: step 2/7.</text>
</comment>
<dbReference type="Gene3D" id="1.20.1090.10">
    <property type="entry name" value="Dehydroquinate synthase-like - alpha domain"/>
    <property type="match status" value="1"/>
</dbReference>
<dbReference type="InterPro" id="IPR030963">
    <property type="entry name" value="DHQ_synth_fam"/>
</dbReference>
<keyword evidence="15 17" id="KW-0456">Lyase</keyword>
<protein>
    <recommendedName>
        <fullName evidence="7 17">3-dehydroquinate synthase</fullName>
        <shortName evidence="17">DHQS</shortName>
        <ecNumber evidence="6 17">4.2.3.4</ecNumber>
    </recommendedName>
</protein>
<dbReference type="EC" id="4.2.3.4" evidence="6 17"/>
<comment type="similarity">
    <text evidence="5 17">Belongs to the sugar phosphate cyclases superfamily. Dehydroquinate synthase family.</text>
</comment>
<feature type="binding site" evidence="17">
    <location>
        <begin position="127"/>
        <end position="128"/>
    </location>
    <ligand>
        <name>NAD(+)</name>
        <dbReference type="ChEBI" id="CHEBI:57540"/>
    </ligand>
</feature>
<dbReference type="Pfam" id="PF01761">
    <property type="entry name" value="DHQ_synthase"/>
    <property type="match status" value="1"/>
</dbReference>
<dbReference type="GO" id="GO:0008652">
    <property type="term" value="P:amino acid biosynthetic process"/>
    <property type="evidence" value="ECO:0007669"/>
    <property type="project" value="UniProtKB-KW"/>
</dbReference>
<dbReference type="InterPro" id="IPR030960">
    <property type="entry name" value="DHQS/DOIS_N"/>
</dbReference>
<dbReference type="NCBIfam" id="TIGR01357">
    <property type="entry name" value="aroB"/>
    <property type="match status" value="1"/>
</dbReference>
<feature type="binding site" evidence="17">
    <location>
        <position position="140"/>
    </location>
    <ligand>
        <name>NAD(+)</name>
        <dbReference type="ChEBI" id="CHEBI:57540"/>
    </ligand>
</feature>
<evidence type="ECO:0000256" key="14">
    <source>
        <dbReference type="ARBA" id="ARBA00023141"/>
    </source>
</evidence>
<feature type="binding site" evidence="17">
    <location>
        <position position="182"/>
    </location>
    <ligand>
        <name>Zn(2+)</name>
        <dbReference type="ChEBI" id="CHEBI:29105"/>
    </ligand>
</feature>
<feature type="binding site" evidence="17">
    <location>
        <position position="149"/>
    </location>
    <ligand>
        <name>NAD(+)</name>
        <dbReference type="ChEBI" id="CHEBI:57540"/>
    </ligand>
</feature>
<feature type="binding site" evidence="17">
    <location>
        <position position="245"/>
    </location>
    <ligand>
        <name>Zn(2+)</name>
        <dbReference type="ChEBI" id="CHEBI:29105"/>
    </ligand>
</feature>
<evidence type="ECO:0000259" key="19">
    <source>
        <dbReference type="Pfam" id="PF24621"/>
    </source>
</evidence>
<feature type="domain" description="3-dehydroquinate synthase N-terminal" evidence="18">
    <location>
        <begin position="66"/>
        <end position="176"/>
    </location>
</feature>
<evidence type="ECO:0000256" key="11">
    <source>
        <dbReference type="ARBA" id="ARBA00022741"/>
    </source>
</evidence>
<accession>W9GMW6</accession>
<feature type="binding site" evidence="17">
    <location>
        <position position="261"/>
    </location>
    <ligand>
        <name>Zn(2+)</name>
        <dbReference type="ChEBI" id="CHEBI:29105"/>
    </ligand>
</feature>
<evidence type="ECO:0000256" key="1">
    <source>
        <dbReference type="ARBA" id="ARBA00001393"/>
    </source>
</evidence>
<dbReference type="PANTHER" id="PTHR43622">
    <property type="entry name" value="3-DEHYDROQUINATE SYNTHASE"/>
    <property type="match status" value="1"/>
</dbReference>
<evidence type="ECO:0000256" key="4">
    <source>
        <dbReference type="ARBA" id="ARBA00004661"/>
    </source>
</evidence>
<dbReference type="SUPFAM" id="SSF56796">
    <property type="entry name" value="Dehydroquinate synthase-like"/>
    <property type="match status" value="1"/>
</dbReference>
<evidence type="ECO:0000256" key="12">
    <source>
        <dbReference type="ARBA" id="ARBA00022833"/>
    </source>
</evidence>
<dbReference type="Proteomes" id="UP000019494">
    <property type="component" value="Unassembled WGS sequence"/>
</dbReference>
<gene>
    <name evidence="17" type="primary">aroB</name>
    <name evidence="20" type="ORF">N864_02460</name>
</gene>
<feature type="domain" description="3-dehydroquinate synthase C-terminal" evidence="19">
    <location>
        <begin position="179"/>
        <end position="321"/>
    </location>
</feature>
<evidence type="ECO:0000256" key="17">
    <source>
        <dbReference type="HAMAP-Rule" id="MF_00110"/>
    </source>
</evidence>
<dbReference type="RefSeq" id="WP_034712900.1">
    <property type="nucleotide sequence ID" value="NZ_AWQS01000008.1"/>
</dbReference>
<organism evidence="20 21">
    <name type="scientific">Intrasporangium chromatireducens Q5-1</name>
    <dbReference type="NCBI Taxonomy" id="584657"/>
    <lineage>
        <taxon>Bacteria</taxon>
        <taxon>Bacillati</taxon>
        <taxon>Actinomycetota</taxon>
        <taxon>Actinomycetes</taxon>
        <taxon>Micrococcales</taxon>
        <taxon>Intrasporangiaceae</taxon>
        <taxon>Intrasporangium</taxon>
    </lineage>
</organism>
<dbReference type="PANTHER" id="PTHR43622:SF7">
    <property type="entry name" value="3-DEHYDROQUINATE SYNTHASE, CHLOROPLASTIC"/>
    <property type="match status" value="1"/>
</dbReference>
<comment type="cofactor">
    <cofactor evidence="2 17">
        <name>NAD(+)</name>
        <dbReference type="ChEBI" id="CHEBI:57540"/>
    </cofactor>
</comment>
<dbReference type="EMBL" id="AWQS01000008">
    <property type="protein sequence ID" value="EWT07591.1"/>
    <property type="molecule type" value="Genomic_DNA"/>
</dbReference>
<evidence type="ECO:0000256" key="6">
    <source>
        <dbReference type="ARBA" id="ARBA00013031"/>
    </source>
</evidence>
<dbReference type="Gene3D" id="3.40.50.1970">
    <property type="match status" value="1"/>
</dbReference>
<evidence type="ECO:0000256" key="9">
    <source>
        <dbReference type="ARBA" id="ARBA00022605"/>
    </source>
</evidence>
<evidence type="ECO:0000256" key="10">
    <source>
        <dbReference type="ARBA" id="ARBA00022723"/>
    </source>
</evidence>
<dbReference type="UniPathway" id="UPA00053">
    <property type="reaction ID" value="UER00085"/>
</dbReference>
<dbReference type="InterPro" id="IPR050071">
    <property type="entry name" value="Dehydroquinate_synthase"/>
</dbReference>
<dbReference type="GO" id="GO:0005737">
    <property type="term" value="C:cytoplasm"/>
    <property type="evidence" value="ECO:0007669"/>
    <property type="project" value="UniProtKB-SubCell"/>
</dbReference>
<keyword evidence="21" id="KW-1185">Reference proteome</keyword>
<sequence length="358" mass="37600">MSDATTIRVGDDYDVVIGRDLLSEVGGLLGDGVERVLVVHSAALSGFAESVADSLLRQGYAASLAAVPDAEAAKTAGVASRLWAQLGQAGFTRSDAIVGVGGGAVTDLAGFVAATWLRGVRVVHVPTTLLGMVDAAVGGKTGINTSEGKNLVGAFHAPAGVLCDLDVLATLPHADLVAGLAEVIKAGFIADPEILELVEADPVGARRADNRHLRELVERAVRVKADVVSADLKEASLREILNYGHTFGHAIEQVEHFSWRHGEAVSVGMVYVAELARLSGHADDGLVARHRDVLTSVGLPTTYRGDRWEDLLTAMRRDKKSRGSTLRFVVLDGLARPNRLVGPSDDLLRGAYTLVAGG</sequence>
<dbReference type="PATRIC" id="fig|584657.3.peg.433"/>
<dbReference type="Pfam" id="PF24621">
    <property type="entry name" value="DHQS_C"/>
    <property type="match status" value="1"/>
</dbReference>
<dbReference type="GO" id="GO:0003856">
    <property type="term" value="F:3-dehydroquinate synthase activity"/>
    <property type="evidence" value="ECO:0007669"/>
    <property type="project" value="UniProtKB-UniRule"/>
</dbReference>
<evidence type="ECO:0000313" key="20">
    <source>
        <dbReference type="EMBL" id="EWT07591.1"/>
    </source>
</evidence>
<reference evidence="21" key="1">
    <citation type="submission" date="2013-08" db="EMBL/GenBank/DDBJ databases">
        <title>Intrasporangium oryzae NRRL B-24470.</title>
        <authorList>
            <person name="Liu H."/>
            <person name="Wang G."/>
        </authorList>
    </citation>
    <scope>NUCLEOTIDE SEQUENCE [LARGE SCALE GENOMIC DNA]</scope>
    <source>
        <strain evidence="21">Q5-1</strain>
    </source>
</reference>
<keyword evidence="11 17" id="KW-0547">Nucleotide-binding</keyword>
<name>W9GMW6_9MICO</name>
<comment type="cofactor">
    <cofactor evidence="17">
        <name>Co(2+)</name>
        <dbReference type="ChEBI" id="CHEBI:48828"/>
    </cofactor>
    <cofactor evidence="17">
        <name>Zn(2+)</name>
        <dbReference type="ChEBI" id="CHEBI:29105"/>
    </cofactor>
    <text evidence="17">Binds 1 divalent metal cation per subunit. Can use either Co(2+) or Zn(2+).</text>
</comment>
<dbReference type="GO" id="GO:0009423">
    <property type="term" value="P:chorismate biosynthetic process"/>
    <property type="evidence" value="ECO:0007669"/>
    <property type="project" value="UniProtKB-UniRule"/>
</dbReference>
<keyword evidence="10 17" id="KW-0479">Metal-binding</keyword>
<dbReference type="GO" id="GO:0009073">
    <property type="term" value="P:aromatic amino acid family biosynthetic process"/>
    <property type="evidence" value="ECO:0007669"/>
    <property type="project" value="UniProtKB-KW"/>
</dbReference>